<feature type="transmembrane region" description="Helical" evidence="1">
    <location>
        <begin position="12"/>
        <end position="38"/>
    </location>
</feature>
<evidence type="ECO:0000313" key="4">
    <source>
        <dbReference type="Proteomes" id="UP000044602"/>
    </source>
</evidence>
<protein>
    <recommendedName>
        <fullName evidence="5">MARVEL domain-containing protein</fullName>
    </recommendedName>
</protein>
<keyword evidence="4" id="KW-1185">Reference proteome</keyword>
<sequence length="173" mass="19900">MARSRVPSLYGVFQFCCRLLLIVVEVCALASLITLSRYGDSFPIGYVAVIFGILFSMVELVTLANATHQIPRLRTAFLALFDLLLCVLGMVSFFYVMIRRGWRPQQGRAYSRDDPYRDDKATWAPWYTWLQLAAAILHFLYMLMHCVSACREGRRDPEARRRRRGAVARWPGA</sequence>
<name>A0A0G4KRT9_VERLO</name>
<reference evidence="3" key="2">
    <citation type="journal article" date="2021" name="Mol. Plant Pathol.">
        <title>A 20-kb lineage-specific genomic region tames virulence in pathogenic amphidiploid Verticillium longisporum.</title>
        <authorList>
            <person name="Harting R."/>
            <person name="Starke J."/>
            <person name="Kusch H."/>
            <person name="Poggeler S."/>
            <person name="Maurus I."/>
            <person name="Schluter R."/>
            <person name="Landesfeind M."/>
            <person name="Bulla I."/>
            <person name="Nowrousian M."/>
            <person name="de Jonge R."/>
            <person name="Stahlhut G."/>
            <person name="Hoff K.J."/>
            <person name="Asshauer K.P."/>
            <person name="Thurmer A."/>
            <person name="Stanke M."/>
            <person name="Daniel R."/>
            <person name="Morgenstern B."/>
            <person name="Thomma B.P.H.J."/>
            <person name="Kronstad J.W."/>
            <person name="Braus-Stromeyer S.A."/>
            <person name="Braus G.H."/>
        </authorList>
    </citation>
    <scope>NUCLEOTIDE SEQUENCE</scope>
    <source>
        <strain evidence="3">Vl32</strain>
    </source>
</reference>
<feature type="transmembrane region" description="Helical" evidence="1">
    <location>
        <begin position="126"/>
        <end position="144"/>
    </location>
</feature>
<keyword evidence="1" id="KW-0472">Membrane</keyword>
<evidence type="ECO:0000313" key="2">
    <source>
        <dbReference type="EMBL" id="CRK12553.1"/>
    </source>
</evidence>
<dbReference type="OrthoDB" id="4834893at2759"/>
<accession>A0A0G4KRT9</accession>
<proteinExistence type="predicted"/>
<gene>
    <name evidence="2" type="ORF">BN1708_010552</name>
    <name evidence="3" type="ORF">HYQ45_009093</name>
</gene>
<organism evidence="2 4">
    <name type="scientific">Verticillium longisporum</name>
    <name type="common">Verticillium dahliae var. longisporum</name>
    <dbReference type="NCBI Taxonomy" id="100787"/>
    <lineage>
        <taxon>Eukaryota</taxon>
        <taxon>Fungi</taxon>
        <taxon>Dikarya</taxon>
        <taxon>Ascomycota</taxon>
        <taxon>Pezizomycotina</taxon>
        <taxon>Sordariomycetes</taxon>
        <taxon>Hypocreomycetidae</taxon>
        <taxon>Glomerellales</taxon>
        <taxon>Plectosphaerellaceae</taxon>
        <taxon>Verticillium</taxon>
    </lineage>
</organism>
<keyword evidence="1" id="KW-0812">Transmembrane</keyword>
<evidence type="ECO:0008006" key="5">
    <source>
        <dbReference type="Google" id="ProtNLM"/>
    </source>
</evidence>
<dbReference type="Proteomes" id="UP000689129">
    <property type="component" value="Unassembled WGS sequence"/>
</dbReference>
<feature type="transmembrane region" description="Helical" evidence="1">
    <location>
        <begin position="44"/>
        <end position="64"/>
    </location>
</feature>
<dbReference type="EMBL" id="JAEMWZ010000182">
    <property type="protein sequence ID" value="KAG7132576.1"/>
    <property type="molecule type" value="Genomic_DNA"/>
</dbReference>
<reference evidence="2 4" key="1">
    <citation type="submission" date="2015-05" db="EMBL/GenBank/DDBJ databases">
        <authorList>
            <person name="Wang D.B."/>
            <person name="Wang M."/>
        </authorList>
    </citation>
    <scope>NUCLEOTIDE SEQUENCE [LARGE SCALE GENOMIC DNA]</scope>
    <source>
        <strain evidence="2">VL1</strain>
    </source>
</reference>
<evidence type="ECO:0000313" key="3">
    <source>
        <dbReference type="EMBL" id="KAG7132576.1"/>
    </source>
</evidence>
<feature type="transmembrane region" description="Helical" evidence="1">
    <location>
        <begin position="76"/>
        <end position="98"/>
    </location>
</feature>
<dbReference type="Proteomes" id="UP000044602">
    <property type="component" value="Unassembled WGS sequence"/>
</dbReference>
<dbReference type="AlphaFoldDB" id="A0A0G4KRT9"/>
<evidence type="ECO:0000256" key="1">
    <source>
        <dbReference type="SAM" id="Phobius"/>
    </source>
</evidence>
<dbReference type="EMBL" id="CVQH01003891">
    <property type="protein sequence ID" value="CRK12553.1"/>
    <property type="molecule type" value="Genomic_DNA"/>
</dbReference>
<keyword evidence="1" id="KW-1133">Transmembrane helix</keyword>